<dbReference type="Proteomes" id="UP001246858">
    <property type="component" value="Unassembled WGS sequence"/>
</dbReference>
<comment type="caution">
    <text evidence="1">The sequence shown here is derived from an EMBL/GenBank/DDBJ whole genome shotgun (WGS) entry which is preliminary data.</text>
</comment>
<dbReference type="EC" id="2.7.8.-" evidence="1"/>
<evidence type="ECO:0000313" key="1">
    <source>
        <dbReference type="EMBL" id="MDR6782462.1"/>
    </source>
</evidence>
<reference evidence="1" key="1">
    <citation type="submission" date="2023-07" db="EMBL/GenBank/DDBJ databases">
        <title>Sorghum-associated microbial communities from plants grown in Nebraska, USA.</title>
        <authorList>
            <person name="Schachtman D."/>
        </authorList>
    </citation>
    <scope>NUCLEOTIDE SEQUENCE</scope>
    <source>
        <strain evidence="1">2697</strain>
    </source>
</reference>
<protein>
    <submittedName>
        <fullName evidence="1">4'-phosphopantetheinyl transferase</fullName>
        <ecNumber evidence="1">2.7.8.-</ecNumber>
    </submittedName>
</protein>
<dbReference type="EMBL" id="JAVDTF010000001">
    <property type="protein sequence ID" value="MDR6782462.1"/>
    <property type="molecule type" value="Genomic_DNA"/>
</dbReference>
<accession>A0ACC6KTE4</accession>
<gene>
    <name evidence="1" type="ORF">J2X78_001014</name>
</gene>
<proteinExistence type="predicted"/>
<keyword evidence="2" id="KW-1185">Reference proteome</keyword>
<sequence>MKPDFSENHVFVMDTDRYYSQVKDSYEGVLTEQECKKALRFLRVEDYRNYVARKYFVRKLLAVYLDEGPQEITFQLSAQKKPYIEGIEFNVSHSAEMAVIALSKAPVGIDIEFVKTDFSYHTLLADCFDSEEQDAIHKANDQLLAFYTLWTRKEALLKASGDGLVKEQLNEVNVLQNKTVHHRKTYHLFSTLLTENYMMSTAFTLSSIKTHYWNV</sequence>
<organism evidence="1 2">
    <name type="scientific">Pedobacter africanus</name>
    <dbReference type="NCBI Taxonomy" id="151894"/>
    <lineage>
        <taxon>Bacteria</taxon>
        <taxon>Pseudomonadati</taxon>
        <taxon>Bacteroidota</taxon>
        <taxon>Sphingobacteriia</taxon>
        <taxon>Sphingobacteriales</taxon>
        <taxon>Sphingobacteriaceae</taxon>
        <taxon>Pedobacter</taxon>
    </lineage>
</organism>
<evidence type="ECO:0000313" key="2">
    <source>
        <dbReference type="Proteomes" id="UP001246858"/>
    </source>
</evidence>
<name>A0ACC6KTE4_9SPHI</name>
<keyword evidence="1" id="KW-0808">Transferase</keyword>